<dbReference type="RefSeq" id="XP_070853982.1">
    <property type="nucleotide sequence ID" value="XM_070997881.1"/>
</dbReference>
<gene>
    <name evidence="3 4" type="primary">LOC136117272</name>
</gene>
<reference evidence="3 4" key="1">
    <citation type="submission" date="2025-05" db="UniProtKB">
        <authorList>
            <consortium name="RefSeq"/>
        </authorList>
    </citation>
    <scope>IDENTIFICATION</scope>
</reference>
<dbReference type="GeneID" id="136117272"/>
<evidence type="ECO:0000313" key="3">
    <source>
        <dbReference type="RefSeq" id="XP_065723645.2"/>
    </source>
</evidence>
<feature type="compositionally biased region" description="Basic and acidic residues" evidence="1">
    <location>
        <begin position="50"/>
        <end position="59"/>
    </location>
</feature>
<feature type="compositionally biased region" description="Polar residues" evidence="1">
    <location>
        <begin position="12"/>
        <end position="33"/>
    </location>
</feature>
<feature type="region of interest" description="Disordered" evidence="1">
    <location>
        <begin position="1"/>
        <end position="150"/>
    </location>
</feature>
<evidence type="ECO:0000313" key="2">
    <source>
        <dbReference type="Proteomes" id="UP001652628"/>
    </source>
</evidence>
<protein>
    <submittedName>
        <fullName evidence="3 4">Nucleolin-like</fullName>
    </submittedName>
</protein>
<name>A0AB40DHF7_DROSZ</name>
<evidence type="ECO:0000256" key="1">
    <source>
        <dbReference type="SAM" id="MobiDB-lite"/>
    </source>
</evidence>
<proteinExistence type="predicted"/>
<dbReference type="RefSeq" id="XP_065723645.2">
    <property type="nucleotide sequence ID" value="XM_065867573.2"/>
</dbReference>
<keyword evidence="2" id="KW-1185">Reference proteome</keyword>
<feature type="compositionally biased region" description="Basic and acidic residues" evidence="1">
    <location>
        <begin position="72"/>
        <end position="85"/>
    </location>
</feature>
<sequence length="150" mass="16176">MASMPDLENDALFNTNEENDASMNAVIQITVATGSEELGTADPETAATAGKDDKPEIKAEPPSNTHVMGLGKDSEDGESPKKPDSDQQVSDEEKENQSKENSLPKRHALDMMQDTVAPQAKRAKLVDEDGKDPENEVSADHANDVNRSQT</sequence>
<dbReference type="AlphaFoldDB" id="A0AB40DHF7"/>
<accession>A0AB40DHF7</accession>
<evidence type="ECO:0000313" key="4">
    <source>
        <dbReference type="RefSeq" id="XP_070853982.1"/>
    </source>
</evidence>
<feature type="compositionally biased region" description="Basic and acidic residues" evidence="1">
    <location>
        <begin position="124"/>
        <end position="144"/>
    </location>
</feature>
<organism evidence="2 3">
    <name type="scientific">Drosophila suzukii</name>
    <name type="common">Spotted-wing drosophila fruit fly</name>
    <dbReference type="NCBI Taxonomy" id="28584"/>
    <lineage>
        <taxon>Eukaryota</taxon>
        <taxon>Metazoa</taxon>
        <taxon>Ecdysozoa</taxon>
        <taxon>Arthropoda</taxon>
        <taxon>Hexapoda</taxon>
        <taxon>Insecta</taxon>
        <taxon>Pterygota</taxon>
        <taxon>Neoptera</taxon>
        <taxon>Endopterygota</taxon>
        <taxon>Diptera</taxon>
        <taxon>Brachycera</taxon>
        <taxon>Muscomorpha</taxon>
        <taxon>Ephydroidea</taxon>
        <taxon>Drosophilidae</taxon>
        <taxon>Drosophila</taxon>
        <taxon>Sophophora</taxon>
    </lineage>
</organism>
<dbReference type="Proteomes" id="UP001652628">
    <property type="component" value="Chromosome X"/>
</dbReference>